<dbReference type="Proteomes" id="UP001330749">
    <property type="component" value="Unassembled WGS sequence"/>
</dbReference>
<keyword evidence="2" id="KW-1185">Reference proteome</keyword>
<evidence type="ECO:0000313" key="1">
    <source>
        <dbReference type="EMBL" id="MED3563623.1"/>
    </source>
</evidence>
<dbReference type="RefSeq" id="WP_327968678.1">
    <property type="nucleotide sequence ID" value="NZ_JARMQG010000201.1"/>
</dbReference>
<dbReference type="EMBL" id="JARMQG010000201">
    <property type="protein sequence ID" value="MED3563623.1"/>
    <property type="molecule type" value="Genomic_DNA"/>
</dbReference>
<name>A0ABU6NBM6_9BACI</name>
<proteinExistence type="predicted"/>
<comment type="caution">
    <text evidence="1">The sequence shown here is derived from an EMBL/GenBank/DDBJ whole genome shotgun (WGS) entry which is preliminary data.</text>
</comment>
<organism evidence="1 2">
    <name type="scientific">Bacillus xiapuensis</name>
    <dbReference type="NCBI Taxonomy" id="2014075"/>
    <lineage>
        <taxon>Bacteria</taxon>
        <taxon>Bacillati</taxon>
        <taxon>Bacillota</taxon>
        <taxon>Bacilli</taxon>
        <taxon>Bacillales</taxon>
        <taxon>Bacillaceae</taxon>
        <taxon>Bacillus</taxon>
    </lineage>
</organism>
<accession>A0ABU6NBM6</accession>
<gene>
    <name evidence="1" type="ORF">P4447_14440</name>
</gene>
<sequence>MRNVNIQPFLNMFKRKRKNRGAMWASLFGLGISAAVFGVTRGKRKISVPPIQNMQNSVQNNMQNMMKNFTPKTNINMMDNAALTEFSEELLESALKNKR</sequence>
<protein>
    <submittedName>
        <fullName evidence="1">Uncharacterized protein</fullName>
    </submittedName>
</protein>
<evidence type="ECO:0000313" key="2">
    <source>
        <dbReference type="Proteomes" id="UP001330749"/>
    </source>
</evidence>
<reference evidence="1 2" key="1">
    <citation type="submission" date="2023-03" db="EMBL/GenBank/DDBJ databases">
        <title>Bacillus Genome Sequencing.</title>
        <authorList>
            <person name="Dunlap C."/>
        </authorList>
    </citation>
    <scope>NUCLEOTIDE SEQUENCE [LARGE SCALE GENOMIC DNA]</scope>
    <source>
        <strain evidence="1 2">B-14544</strain>
    </source>
</reference>